<keyword evidence="4" id="KW-1185">Reference proteome</keyword>
<dbReference type="Pfam" id="PF13473">
    <property type="entry name" value="Cupredoxin_1"/>
    <property type="match status" value="1"/>
</dbReference>
<dbReference type="Gene3D" id="2.60.40.420">
    <property type="entry name" value="Cupredoxins - blue copper proteins"/>
    <property type="match status" value="1"/>
</dbReference>
<feature type="domain" description="EfeO-type cupredoxin-like" evidence="2">
    <location>
        <begin position="67"/>
        <end position="156"/>
    </location>
</feature>
<dbReference type="PROSITE" id="PS51257">
    <property type="entry name" value="PROKAR_LIPOPROTEIN"/>
    <property type="match status" value="1"/>
</dbReference>
<dbReference type="RefSeq" id="WP_092652144.1">
    <property type="nucleotide sequence ID" value="NZ_LT629732.1"/>
</dbReference>
<dbReference type="EMBL" id="LT629732">
    <property type="protein sequence ID" value="SDS12359.1"/>
    <property type="molecule type" value="Genomic_DNA"/>
</dbReference>
<evidence type="ECO:0000313" key="4">
    <source>
        <dbReference type="Proteomes" id="UP000198983"/>
    </source>
</evidence>
<reference evidence="3 4" key="1">
    <citation type="submission" date="2016-10" db="EMBL/GenBank/DDBJ databases">
        <authorList>
            <person name="de Groot N.N."/>
        </authorList>
    </citation>
    <scope>NUCLEOTIDE SEQUENCE [LARGE SCALE GENOMIC DNA]</scope>
    <source>
        <strain evidence="3 4">DSM 22024</strain>
    </source>
</reference>
<organism evidence="3 4">
    <name type="scientific">Actinopolymorpha singaporensis</name>
    <dbReference type="NCBI Taxonomy" id="117157"/>
    <lineage>
        <taxon>Bacteria</taxon>
        <taxon>Bacillati</taxon>
        <taxon>Actinomycetota</taxon>
        <taxon>Actinomycetes</taxon>
        <taxon>Propionibacteriales</taxon>
        <taxon>Actinopolymorphaceae</taxon>
        <taxon>Actinopolymorpha</taxon>
    </lineage>
</organism>
<dbReference type="Proteomes" id="UP000198983">
    <property type="component" value="Chromosome I"/>
</dbReference>
<feature type="signal peptide" evidence="1">
    <location>
        <begin position="1"/>
        <end position="21"/>
    </location>
</feature>
<name>A0A1H1PNM9_9ACTN</name>
<proteinExistence type="predicted"/>
<dbReference type="InterPro" id="IPR008972">
    <property type="entry name" value="Cupredoxin"/>
</dbReference>
<dbReference type="InterPro" id="IPR028096">
    <property type="entry name" value="EfeO_Cupredoxin"/>
</dbReference>
<dbReference type="OrthoDB" id="9816061at2"/>
<feature type="chain" id="PRO_5009256732" evidence="1">
    <location>
        <begin position="22"/>
        <end position="171"/>
    </location>
</feature>
<protein>
    <submittedName>
        <fullName evidence="3">Cupredoxin-like domain-containing protein</fullName>
    </submittedName>
</protein>
<gene>
    <name evidence="3" type="ORF">SAMN04489717_1696</name>
</gene>
<evidence type="ECO:0000313" key="3">
    <source>
        <dbReference type="EMBL" id="SDS12359.1"/>
    </source>
</evidence>
<dbReference type="STRING" id="117157.SAMN04489717_1696"/>
<evidence type="ECO:0000256" key="1">
    <source>
        <dbReference type="SAM" id="SignalP"/>
    </source>
</evidence>
<keyword evidence="1" id="KW-0732">Signal</keyword>
<evidence type="ECO:0000259" key="2">
    <source>
        <dbReference type="Pfam" id="PF13473"/>
    </source>
</evidence>
<sequence length="171" mass="17931">MRARMLVAGLVVGSSALAALAGCGGGEPATAPKPKATRVSVAPKPLAYGAKVKVAGIRANYHGTKDVRKARSVYVEIEDFYFSPTIIRGRPRQKITLLVENESQTPHTFTTSDKTLDVQLQPGSLAKLAFTLPAHGNVSFYSTGHQQQGMAGGLTVSGSFAAPAPTPKTPQ</sequence>
<dbReference type="SUPFAM" id="SSF49503">
    <property type="entry name" value="Cupredoxins"/>
    <property type="match status" value="1"/>
</dbReference>
<accession>A0A1H1PNM9</accession>
<dbReference type="AlphaFoldDB" id="A0A1H1PNM9"/>